<dbReference type="PROSITE" id="PS50977">
    <property type="entry name" value="HTH_TETR_2"/>
    <property type="match status" value="1"/>
</dbReference>
<evidence type="ECO:0000256" key="6">
    <source>
        <dbReference type="SAM" id="MobiDB-lite"/>
    </source>
</evidence>
<feature type="DNA-binding region" description="H-T-H motif" evidence="5">
    <location>
        <begin position="55"/>
        <end position="74"/>
    </location>
</feature>
<sequence length="219" mass="24107">MPSSTAPPSAAPDPSDDTGASTRRRPRYTKGARTKQRIVDGALELFASSGFHAVSVRDIAAHVGLSHVAVLQHFDGGKDELLIQVLRRRDEREAELQATERASTGDVVGFVRRLLGREVAQPELVSLYVKMASEATSADHPAHDYFVERYHQVRASAAHGFRAYLAQHPEVPPFDVDLVARQAIALIDGIQVQWLLEPERIDMVETLVAWLATLGIRDA</sequence>
<dbReference type="InterPro" id="IPR036271">
    <property type="entry name" value="Tet_transcr_reg_TetR-rel_C_sf"/>
</dbReference>
<evidence type="ECO:0000313" key="9">
    <source>
        <dbReference type="Proteomes" id="UP000326702"/>
    </source>
</evidence>
<dbReference type="OrthoDB" id="7505659at2"/>
<dbReference type="SUPFAM" id="SSF46689">
    <property type="entry name" value="Homeodomain-like"/>
    <property type="match status" value="1"/>
</dbReference>
<organism evidence="8 9">
    <name type="scientific">Luteimicrobium xylanilyticum</name>
    <dbReference type="NCBI Taxonomy" id="1133546"/>
    <lineage>
        <taxon>Bacteria</taxon>
        <taxon>Bacillati</taxon>
        <taxon>Actinomycetota</taxon>
        <taxon>Actinomycetes</taxon>
        <taxon>Micrococcales</taxon>
        <taxon>Luteimicrobium</taxon>
    </lineage>
</organism>
<dbReference type="Pfam" id="PF00440">
    <property type="entry name" value="TetR_N"/>
    <property type="match status" value="1"/>
</dbReference>
<dbReference type="InterPro" id="IPR039538">
    <property type="entry name" value="BetI_C"/>
</dbReference>
<keyword evidence="4" id="KW-0804">Transcription</keyword>
<evidence type="ECO:0000256" key="4">
    <source>
        <dbReference type="ARBA" id="ARBA00023163"/>
    </source>
</evidence>
<dbReference type="InterPro" id="IPR001647">
    <property type="entry name" value="HTH_TetR"/>
</dbReference>
<dbReference type="RefSeq" id="WP_051136154.1">
    <property type="nucleotide sequence ID" value="NZ_BAABIH010000004.1"/>
</dbReference>
<protein>
    <recommendedName>
        <fullName evidence="7">HTH tetR-type domain-containing protein</fullName>
    </recommendedName>
</protein>
<name>A0A5P9QBY5_9MICO</name>
<evidence type="ECO:0000256" key="1">
    <source>
        <dbReference type="ARBA" id="ARBA00022491"/>
    </source>
</evidence>
<proteinExistence type="predicted"/>
<feature type="region of interest" description="Disordered" evidence="6">
    <location>
        <begin position="1"/>
        <end position="33"/>
    </location>
</feature>
<dbReference type="InterPro" id="IPR050109">
    <property type="entry name" value="HTH-type_TetR-like_transc_reg"/>
</dbReference>
<dbReference type="Pfam" id="PF13977">
    <property type="entry name" value="TetR_C_6"/>
    <property type="match status" value="1"/>
</dbReference>
<reference evidence="8 9" key="1">
    <citation type="submission" date="2019-10" db="EMBL/GenBank/DDBJ databases">
        <title>Genome sequence of Luteimicrobium xylanilyticum HY-24.</title>
        <authorList>
            <person name="Kim D.Y."/>
            <person name="Park H.-Y."/>
        </authorList>
    </citation>
    <scope>NUCLEOTIDE SEQUENCE [LARGE SCALE GENOMIC DNA]</scope>
    <source>
        <strain evidence="8 9">HY-24</strain>
    </source>
</reference>
<dbReference type="EMBL" id="CP045529">
    <property type="protein sequence ID" value="QFU98934.1"/>
    <property type="molecule type" value="Genomic_DNA"/>
</dbReference>
<accession>A0A5P9QBY5</accession>
<dbReference type="GO" id="GO:0000976">
    <property type="term" value="F:transcription cis-regulatory region binding"/>
    <property type="evidence" value="ECO:0007669"/>
    <property type="project" value="TreeGrafter"/>
</dbReference>
<keyword evidence="2" id="KW-0805">Transcription regulation</keyword>
<dbReference type="InterPro" id="IPR009057">
    <property type="entry name" value="Homeodomain-like_sf"/>
</dbReference>
<keyword evidence="3 5" id="KW-0238">DNA-binding</keyword>
<evidence type="ECO:0000256" key="3">
    <source>
        <dbReference type="ARBA" id="ARBA00023125"/>
    </source>
</evidence>
<evidence type="ECO:0000259" key="7">
    <source>
        <dbReference type="PROSITE" id="PS50977"/>
    </source>
</evidence>
<dbReference type="PANTHER" id="PTHR30055:SF234">
    <property type="entry name" value="HTH-TYPE TRANSCRIPTIONAL REGULATOR BETI"/>
    <property type="match status" value="1"/>
</dbReference>
<evidence type="ECO:0000313" key="8">
    <source>
        <dbReference type="EMBL" id="QFU98934.1"/>
    </source>
</evidence>
<feature type="compositionally biased region" description="Basic residues" evidence="6">
    <location>
        <begin position="22"/>
        <end position="33"/>
    </location>
</feature>
<dbReference type="AlphaFoldDB" id="A0A5P9QBY5"/>
<gene>
    <name evidence="8" type="ORF">KDY119_02459</name>
</gene>
<dbReference type="PANTHER" id="PTHR30055">
    <property type="entry name" value="HTH-TYPE TRANSCRIPTIONAL REGULATOR RUTR"/>
    <property type="match status" value="1"/>
</dbReference>
<evidence type="ECO:0000256" key="2">
    <source>
        <dbReference type="ARBA" id="ARBA00023015"/>
    </source>
</evidence>
<dbReference type="GO" id="GO:0003700">
    <property type="term" value="F:DNA-binding transcription factor activity"/>
    <property type="evidence" value="ECO:0007669"/>
    <property type="project" value="TreeGrafter"/>
</dbReference>
<dbReference type="Proteomes" id="UP000326702">
    <property type="component" value="Chromosome"/>
</dbReference>
<dbReference type="KEGG" id="lxl:KDY119_02459"/>
<feature type="domain" description="HTH tetR-type" evidence="7">
    <location>
        <begin position="32"/>
        <end position="92"/>
    </location>
</feature>
<keyword evidence="1" id="KW-0678">Repressor</keyword>
<dbReference type="Gene3D" id="1.10.357.10">
    <property type="entry name" value="Tetracycline Repressor, domain 2"/>
    <property type="match status" value="1"/>
</dbReference>
<keyword evidence="9" id="KW-1185">Reference proteome</keyword>
<evidence type="ECO:0000256" key="5">
    <source>
        <dbReference type="PROSITE-ProRule" id="PRU00335"/>
    </source>
</evidence>
<dbReference type="SUPFAM" id="SSF48498">
    <property type="entry name" value="Tetracyclin repressor-like, C-terminal domain"/>
    <property type="match status" value="1"/>
</dbReference>